<evidence type="ECO:0000313" key="2">
    <source>
        <dbReference type="Proteomes" id="UP000007800"/>
    </source>
</evidence>
<protein>
    <submittedName>
        <fullName evidence="1">Uncharacterized protein</fullName>
    </submittedName>
</protein>
<dbReference type="InParanoid" id="C5M047"/>
<name>C5M047_PERM5</name>
<dbReference type="RefSeq" id="XP_002764908.1">
    <property type="nucleotide sequence ID" value="XM_002764862.1"/>
</dbReference>
<dbReference type="OrthoDB" id="451062at2759"/>
<dbReference type="GeneID" id="9036827"/>
<gene>
    <name evidence="1" type="ORF">Pmar_PMAR007474</name>
</gene>
<proteinExistence type="predicted"/>
<organism evidence="2">
    <name type="scientific">Perkinsus marinus (strain ATCC 50983 / TXsc)</name>
    <dbReference type="NCBI Taxonomy" id="423536"/>
    <lineage>
        <taxon>Eukaryota</taxon>
        <taxon>Sar</taxon>
        <taxon>Alveolata</taxon>
        <taxon>Perkinsozoa</taxon>
        <taxon>Perkinsea</taxon>
        <taxon>Perkinsida</taxon>
        <taxon>Perkinsidae</taxon>
        <taxon>Perkinsus</taxon>
    </lineage>
</organism>
<evidence type="ECO:0000313" key="1">
    <source>
        <dbReference type="EMBL" id="EEQ97625.1"/>
    </source>
</evidence>
<sequence>MQCYSGAYIKLEGPASSDASISNAQHNQIDEPEPDTCAFSYTVTTASELMSYYLELSADRTHITTFQYGTSNELPIHENPDVVVLDPRPKTCLQAFERLLKMGAHIGQHRGKHTLTMCSAGRVISPEVAVARIEQIREAHYNAHYKLYDMSSYQGICAMIEDLYAEINEVLSGERSVIRAVRLNIRK</sequence>
<dbReference type="EMBL" id="GG687015">
    <property type="protein sequence ID" value="EEQ97625.1"/>
    <property type="molecule type" value="Genomic_DNA"/>
</dbReference>
<accession>C5M047</accession>
<dbReference type="AlphaFoldDB" id="C5M047"/>
<keyword evidence="2" id="KW-1185">Reference proteome</keyword>
<reference evidence="1 2" key="1">
    <citation type="submission" date="2008-07" db="EMBL/GenBank/DDBJ databases">
        <authorList>
            <person name="El-Sayed N."/>
            <person name="Caler E."/>
            <person name="Inman J."/>
            <person name="Amedeo P."/>
            <person name="Hass B."/>
            <person name="Wortman J."/>
        </authorList>
    </citation>
    <scope>NUCLEOTIDE SEQUENCE [LARGE SCALE GENOMIC DNA]</scope>
    <source>
        <strain evidence="2">ATCC 50983 / TXsc</strain>
    </source>
</reference>
<dbReference type="Proteomes" id="UP000007800">
    <property type="component" value="Unassembled WGS sequence"/>
</dbReference>